<geneLocation type="plasmid" evidence="1 2">
    <name>pG9842_140</name>
</geneLocation>
<dbReference type="KEGG" id="bcg:BCG9842_A0084"/>
<protein>
    <submittedName>
        <fullName evidence="1">Uncharacterized protein</fullName>
    </submittedName>
</protein>
<sequence>MLSLLGTAAAIHIAPNLAMKAVKSTKTGQKALAATFGAGVDMGRKGQKLQHTVKDFMEYGIGPESLVEYEMGQSVGHRLQGLPEHVQTEALKIFREQVKEQFSSLTDIQKQELDKTPYINTLIHYAEGKDDGKLKDALMKLSIPESEEKKLRHHVTNMGILGGVGMVEPHALMQPAISAARKYTAQSAYGKKFMKNSFKKGLQGKMTPKLGQVATDMLISPAALDAMRVGSTLSKARLNASPQLKSSVPYQLIDKVCNEISGL</sequence>
<evidence type="ECO:0000313" key="1">
    <source>
        <dbReference type="EMBL" id="ACK98814.1"/>
    </source>
</evidence>
<gene>
    <name evidence="1" type="ordered locus">BCG9842_A0084</name>
</gene>
<dbReference type="EMBL" id="CP001188">
    <property type="protein sequence ID" value="ACK98814.1"/>
    <property type="molecule type" value="Genomic_DNA"/>
</dbReference>
<name>B7IZF7_BACC2</name>
<dbReference type="Proteomes" id="UP000006744">
    <property type="component" value="Plasmid pG9842_140"/>
</dbReference>
<reference evidence="1 2" key="1">
    <citation type="submission" date="2008-10" db="EMBL/GenBank/DDBJ databases">
        <title>Genome sequence of Bacillus cereus G9842.</title>
        <authorList>
            <person name="Dodson R.J."/>
            <person name="Durkin A.S."/>
            <person name="Rosovitz M.J."/>
            <person name="Rasko D.A."/>
            <person name="Hoffmaster A."/>
            <person name="Ravel J."/>
            <person name="Sutton G."/>
        </authorList>
    </citation>
    <scope>NUCLEOTIDE SEQUENCE [LARGE SCALE GENOMIC DNA]</scope>
    <source>
        <strain evidence="1 2">G9842</strain>
        <plasmid evidence="1 2">pG9842_140</plasmid>
    </source>
</reference>
<accession>B7IZF7</accession>
<organism evidence="1 2">
    <name type="scientific">Bacillus cereus (strain G9842)</name>
    <dbReference type="NCBI Taxonomy" id="405531"/>
    <lineage>
        <taxon>Bacteria</taxon>
        <taxon>Bacillati</taxon>
        <taxon>Bacillota</taxon>
        <taxon>Bacilli</taxon>
        <taxon>Bacillales</taxon>
        <taxon>Bacillaceae</taxon>
        <taxon>Bacillus</taxon>
        <taxon>Bacillus cereus group</taxon>
    </lineage>
</organism>
<evidence type="ECO:0000313" key="2">
    <source>
        <dbReference type="Proteomes" id="UP000006744"/>
    </source>
</evidence>
<dbReference type="HOGENOM" id="CLU_1056235_0_0_9"/>
<dbReference type="AlphaFoldDB" id="B7IZF7"/>
<keyword evidence="1" id="KW-0614">Plasmid</keyword>
<proteinExistence type="predicted"/>
<dbReference type="RefSeq" id="WP_000949931.1">
    <property type="nucleotide sequence ID" value="NC_011774.1"/>
</dbReference>